<dbReference type="HOGENOM" id="CLU_895184_0_0_1"/>
<dbReference type="FunFam" id="3.40.30.10:FF:000013">
    <property type="entry name" value="Blast:Protein SCO1 homolog, mitochondrial"/>
    <property type="match status" value="1"/>
</dbReference>
<dbReference type="InterPro" id="IPR036249">
    <property type="entry name" value="Thioredoxin-like_sf"/>
</dbReference>
<protein>
    <submittedName>
        <fullName evidence="5 6">Uncharacterized protein</fullName>
    </submittedName>
</protein>
<dbReference type="VEuPathDB" id="VectorBase:PHUM157030"/>
<accession>E0VFG8</accession>
<dbReference type="PANTHER" id="PTHR12151">
    <property type="entry name" value="ELECTRON TRANSPORT PROTIN SCO1/SENC FAMILY MEMBER"/>
    <property type="match status" value="1"/>
</dbReference>
<keyword evidence="7" id="KW-1185">Reference proteome</keyword>
<dbReference type="Pfam" id="PF02630">
    <property type="entry name" value="SCO1-SenC"/>
    <property type="match status" value="1"/>
</dbReference>
<evidence type="ECO:0000256" key="2">
    <source>
        <dbReference type="PIRSR" id="PIRSR603782-1"/>
    </source>
</evidence>
<dbReference type="STRING" id="121224.E0VFG8"/>
<keyword evidence="4" id="KW-1133">Transmembrane helix</keyword>
<dbReference type="AlphaFoldDB" id="E0VFG8"/>
<evidence type="ECO:0000313" key="7">
    <source>
        <dbReference type="Proteomes" id="UP000009046"/>
    </source>
</evidence>
<dbReference type="EnsemblMetazoa" id="PHUM157030-RA">
    <property type="protein sequence ID" value="PHUM157030-PA"/>
    <property type="gene ID" value="PHUM157030"/>
</dbReference>
<proteinExistence type="inferred from homology"/>
<evidence type="ECO:0000256" key="1">
    <source>
        <dbReference type="ARBA" id="ARBA00010996"/>
    </source>
</evidence>
<keyword evidence="3" id="KW-1015">Disulfide bond</keyword>
<name>E0VFG8_PEDHC</name>
<dbReference type="Gene3D" id="3.40.30.10">
    <property type="entry name" value="Glutaredoxin"/>
    <property type="match status" value="1"/>
</dbReference>
<dbReference type="GO" id="GO:0033617">
    <property type="term" value="P:mitochondrial respiratory chain complex IV assembly"/>
    <property type="evidence" value="ECO:0007669"/>
    <property type="project" value="TreeGrafter"/>
</dbReference>
<sequence>MYMFITLNFFFLLQNNNNNNYHIKKGLVYRNQKSYAIQNKQFNVKILRNVNGKPLVLSPITNHHHNGNIIKRFTHQLPPPPKKVTKGPVTWTTVMWTLVIGGCFTAFVMYLRDKRKSLKEINKVKSIGKALIGGDFELVNQDNVPVSNKDFFGQWLLIYFGFTHCPDICPDEIEKMVEIVDTINKEEPEKVLKPVFITVDPERDTPSVVGKYLKEFSDKIIGLTGTVEQIKQACKAYRVYFSAGPKDEDNDYIVDHTIIIYFVGPNGEFIDYYTQTKSVKDIVDEIKLYFAKHESYSARGIVKKLRTAFIN</sequence>
<dbReference type="PANTHER" id="PTHR12151:SF5">
    <property type="entry name" value="AT19154P"/>
    <property type="match status" value="1"/>
</dbReference>
<dbReference type="FunCoup" id="E0VFG8">
    <property type="interactions" value="1451"/>
</dbReference>
<dbReference type="eggNOG" id="KOG2792">
    <property type="taxonomic scope" value="Eukaryota"/>
</dbReference>
<dbReference type="CTD" id="8236514"/>
<dbReference type="EMBL" id="AAZO01001835">
    <property type="status" value="NOT_ANNOTATED_CDS"/>
    <property type="molecule type" value="Genomic_DNA"/>
</dbReference>
<gene>
    <name evidence="6" type="primary">8236514</name>
    <name evidence="5" type="ORF">Phum_PHUM157030</name>
</gene>
<evidence type="ECO:0000313" key="6">
    <source>
        <dbReference type="EnsemblMetazoa" id="PHUM157030-PA"/>
    </source>
</evidence>
<feature type="disulfide bond" description="Redox-active" evidence="3">
    <location>
        <begin position="165"/>
        <end position="169"/>
    </location>
</feature>
<dbReference type="GO" id="GO:0046872">
    <property type="term" value="F:metal ion binding"/>
    <property type="evidence" value="ECO:0007669"/>
    <property type="project" value="UniProtKB-KW"/>
</dbReference>
<keyword evidence="2" id="KW-0186">Copper</keyword>
<dbReference type="GO" id="GO:0005739">
    <property type="term" value="C:mitochondrion"/>
    <property type="evidence" value="ECO:0007669"/>
    <property type="project" value="GOC"/>
</dbReference>
<dbReference type="SUPFAM" id="SSF52833">
    <property type="entry name" value="Thioredoxin-like"/>
    <property type="match status" value="1"/>
</dbReference>
<reference evidence="5" key="2">
    <citation type="submission" date="2007-04" db="EMBL/GenBank/DDBJ databases">
        <title>The genome of the human body louse.</title>
        <authorList>
            <consortium name="The Human Body Louse Genome Consortium"/>
            <person name="Kirkness E."/>
            <person name="Walenz B."/>
            <person name="Hass B."/>
            <person name="Bruggner R."/>
            <person name="Strausberg R."/>
        </authorList>
    </citation>
    <scope>NUCLEOTIDE SEQUENCE</scope>
    <source>
        <strain evidence="5">USDA</strain>
    </source>
</reference>
<dbReference type="Proteomes" id="UP000009046">
    <property type="component" value="Unassembled WGS sequence"/>
</dbReference>
<dbReference type="OrthoDB" id="270009at2759"/>
<dbReference type="GeneID" id="8236514"/>
<dbReference type="InterPro" id="IPR003782">
    <property type="entry name" value="SCO1/SenC"/>
</dbReference>
<dbReference type="RefSeq" id="XP_002424862.1">
    <property type="nucleotide sequence ID" value="XM_002424817.1"/>
</dbReference>
<feature type="transmembrane region" description="Helical" evidence="4">
    <location>
        <begin position="89"/>
        <end position="111"/>
    </location>
</feature>
<dbReference type="InParanoid" id="E0VFG8"/>
<comment type="similarity">
    <text evidence="1">Belongs to the SCO1/2 family.</text>
</comment>
<feature type="binding site" evidence="2">
    <location>
        <position position="169"/>
    </location>
    <ligand>
        <name>Cu cation</name>
        <dbReference type="ChEBI" id="CHEBI:23378"/>
    </ligand>
</feature>
<keyword evidence="4" id="KW-0812">Transmembrane</keyword>
<dbReference type="EMBL" id="DS235111">
    <property type="protein sequence ID" value="EEB12124.1"/>
    <property type="molecule type" value="Genomic_DNA"/>
</dbReference>
<evidence type="ECO:0000256" key="3">
    <source>
        <dbReference type="PIRSR" id="PIRSR603782-2"/>
    </source>
</evidence>
<evidence type="ECO:0000313" key="5">
    <source>
        <dbReference type="EMBL" id="EEB12124.1"/>
    </source>
</evidence>
<reference evidence="6" key="3">
    <citation type="submission" date="2021-02" db="UniProtKB">
        <authorList>
            <consortium name="EnsemblMetazoa"/>
        </authorList>
    </citation>
    <scope>IDENTIFICATION</scope>
    <source>
        <strain evidence="6">USDA</strain>
    </source>
</reference>
<dbReference type="OMA" id="MLYFRVE"/>
<keyword evidence="2" id="KW-0479">Metal-binding</keyword>
<evidence type="ECO:0000256" key="4">
    <source>
        <dbReference type="SAM" id="Phobius"/>
    </source>
</evidence>
<dbReference type="KEGG" id="phu:Phum_PHUM157030"/>
<feature type="binding site" evidence="2">
    <location>
        <position position="165"/>
    </location>
    <ligand>
        <name>Cu cation</name>
        <dbReference type="ChEBI" id="CHEBI:23378"/>
    </ligand>
</feature>
<organism>
    <name type="scientific">Pediculus humanus subsp. corporis</name>
    <name type="common">Body louse</name>
    <dbReference type="NCBI Taxonomy" id="121224"/>
    <lineage>
        <taxon>Eukaryota</taxon>
        <taxon>Metazoa</taxon>
        <taxon>Ecdysozoa</taxon>
        <taxon>Arthropoda</taxon>
        <taxon>Hexapoda</taxon>
        <taxon>Insecta</taxon>
        <taxon>Pterygota</taxon>
        <taxon>Neoptera</taxon>
        <taxon>Paraneoptera</taxon>
        <taxon>Psocodea</taxon>
        <taxon>Troctomorpha</taxon>
        <taxon>Phthiraptera</taxon>
        <taxon>Anoplura</taxon>
        <taxon>Pediculidae</taxon>
        <taxon>Pediculus</taxon>
    </lineage>
</organism>
<keyword evidence="4" id="KW-0472">Membrane</keyword>
<reference evidence="5" key="1">
    <citation type="submission" date="2007-04" db="EMBL/GenBank/DDBJ databases">
        <title>Annotation of Pediculus humanus corporis strain USDA.</title>
        <authorList>
            <person name="Kirkness E."/>
            <person name="Hannick L."/>
            <person name="Hass B."/>
            <person name="Bruggner R."/>
            <person name="Lawson D."/>
            <person name="Bidwell S."/>
            <person name="Joardar V."/>
            <person name="Caler E."/>
            <person name="Walenz B."/>
            <person name="Inman J."/>
            <person name="Schobel S."/>
            <person name="Galinsky K."/>
            <person name="Amedeo P."/>
            <person name="Strausberg R."/>
        </authorList>
    </citation>
    <scope>NUCLEOTIDE SEQUENCE</scope>
    <source>
        <strain evidence="5">USDA</strain>
    </source>
</reference>
<dbReference type="CDD" id="cd02968">
    <property type="entry name" value="SCO"/>
    <property type="match status" value="1"/>
</dbReference>
<feature type="binding site" evidence="2">
    <location>
        <position position="256"/>
    </location>
    <ligand>
        <name>Cu cation</name>
        <dbReference type="ChEBI" id="CHEBI:23378"/>
    </ligand>
</feature>